<protein>
    <submittedName>
        <fullName evidence="2">Uncharacterized protein</fullName>
    </submittedName>
</protein>
<dbReference type="STRING" id="1745343.A0A2J6PT37"/>
<keyword evidence="3" id="KW-1185">Reference proteome</keyword>
<dbReference type="Proteomes" id="UP000235672">
    <property type="component" value="Unassembled WGS sequence"/>
</dbReference>
<dbReference type="OrthoDB" id="5030973at2759"/>
<proteinExistence type="predicted"/>
<reference evidence="2 3" key="1">
    <citation type="submission" date="2016-05" db="EMBL/GenBank/DDBJ databases">
        <title>A degradative enzymes factory behind the ericoid mycorrhizal symbiosis.</title>
        <authorList>
            <consortium name="DOE Joint Genome Institute"/>
            <person name="Martino E."/>
            <person name="Morin E."/>
            <person name="Grelet G."/>
            <person name="Kuo A."/>
            <person name="Kohler A."/>
            <person name="Daghino S."/>
            <person name="Barry K."/>
            <person name="Choi C."/>
            <person name="Cichocki N."/>
            <person name="Clum A."/>
            <person name="Copeland A."/>
            <person name="Hainaut M."/>
            <person name="Haridas S."/>
            <person name="Labutti K."/>
            <person name="Lindquist E."/>
            <person name="Lipzen A."/>
            <person name="Khouja H.-R."/>
            <person name="Murat C."/>
            <person name="Ohm R."/>
            <person name="Olson A."/>
            <person name="Spatafora J."/>
            <person name="Veneault-Fourrey C."/>
            <person name="Henrissat B."/>
            <person name="Grigoriev I."/>
            <person name="Martin F."/>
            <person name="Perotto S."/>
        </authorList>
    </citation>
    <scope>NUCLEOTIDE SEQUENCE [LARGE SCALE GENOMIC DNA]</scope>
    <source>
        <strain evidence="2 3">UAMH 7357</strain>
    </source>
</reference>
<organism evidence="2 3">
    <name type="scientific">Hyaloscypha hepaticicola</name>
    <dbReference type="NCBI Taxonomy" id="2082293"/>
    <lineage>
        <taxon>Eukaryota</taxon>
        <taxon>Fungi</taxon>
        <taxon>Dikarya</taxon>
        <taxon>Ascomycota</taxon>
        <taxon>Pezizomycotina</taxon>
        <taxon>Leotiomycetes</taxon>
        <taxon>Helotiales</taxon>
        <taxon>Hyaloscyphaceae</taxon>
        <taxon>Hyaloscypha</taxon>
    </lineage>
</organism>
<gene>
    <name evidence="2" type="ORF">NA56DRAFT_648843</name>
</gene>
<evidence type="ECO:0000313" key="3">
    <source>
        <dbReference type="Proteomes" id="UP000235672"/>
    </source>
</evidence>
<dbReference type="EMBL" id="KZ613501">
    <property type="protein sequence ID" value="PMD17096.1"/>
    <property type="molecule type" value="Genomic_DNA"/>
</dbReference>
<evidence type="ECO:0000313" key="2">
    <source>
        <dbReference type="EMBL" id="PMD17096.1"/>
    </source>
</evidence>
<dbReference type="AlphaFoldDB" id="A0A2J6PT37"/>
<accession>A0A2J6PT37</accession>
<feature type="compositionally biased region" description="Basic and acidic residues" evidence="1">
    <location>
        <begin position="310"/>
        <end position="325"/>
    </location>
</feature>
<feature type="region of interest" description="Disordered" evidence="1">
    <location>
        <begin position="301"/>
        <end position="332"/>
    </location>
</feature>
<evidence type="ECO:0000256" key="1">
    <source>
        <dbReference type="SAM" id="MobiDB-lite"/>
    </source>
</evidence>
<sequence>MVREFEIVLGEVNSEEAKFRLDNEYDENGNPIPHREWTTGIDREGNAAKMAVKGRMPTVLHGFERAGSKTPYTLVIFEWSTERLRLDRRFREVTIEVSFTAHGTRREAEPAAQALRAKGVGKTHWDPEVCAIVPEGTSWFHRTTHKVTEKSQWEVSLKAAFGQYFTAGPKYHWERGDVADVTAAIQLSGSRVAVGSGHNRPNAARWVMLENASQRSGVPAFLRTAVLLKRRPKDDGQFLGTVNVSYRVSPFHDFKETLLKQMGRLPKDKPIVFDPHVTTTHPSFPPSSLADVDLSNEFQLISLEPLPPNSDKEKADAKEESAKDGPDEEKLD</sequence>
<name>A0A2J6PT37_9HELO</name>